<protein>
    <submittedName>
        <fullName evidence="1">Uncharacterized protein</fullName>
    </submittedName>
</protein>
<reference evidence="1" key="1">
    <citation type="submission" date="2019-08" db="EMBL/GenBank/DDBJ databases">
        <authorList>
            <person name="Kucharzyk K."/>
            <person name="Murdoch R.W."/>
            <person name="Higgins S."/>
            <person name="Loffler F."/>
        </authorList>
    </citation>
    <scope>NUCLEOTIDE SEQUENCE</scope>
</reference>
<proteinExistence type="predicted"/>
<dbReference type="EMBL" id="VSSQ01023120">
    <property type="protein sequence ID" value="MPM69855.1"/>
    <property type="molecule type" value="Genomic_DNA"/>
</dbReference>
<organism evidence="1">
    <name type="scientific">bioreactor metagenome</name>
    <dbReference type="NCBI Taxonomy" id="1076179"/>
    <lineage>
        <taxon>unclassified sequences</taxon>
        <taxon>metagenomes</taxon>
        <taxon>ecological metagenomes</taxon>
    </lineage>
</organism>
<gene>
    <name evidence="1" type="ORF">SDC9_116803</name>
</gene>
<comment type="caution">
    <text evidence="1">The sequence shown here is derived from an EMBL/GenBank/DDBJ whole genome shotgun (WGS) entry which is preliminary data.</text>
</comment>
<name>A0A645BX76_9ZZZZ</name>
<sequence>MKNVLIAVPAKSIFAMELLFAFLDINPKTINPVISAPIKDAIITFLIFTDIPAA</sequence>
<accession>A0A645BX76</accession>
<evidence type="ECO:0000313" key="1">
    <source>
        <dbReference type="EMBL" id="MPM69855.1"/>
    </source>
</evidence>
<dbReference type="AlphaFoldDB" id="A0A645BX76"/>